<gene>
    <name evidence="12" type="primary">hemH</name>
    <name evidence="10" type="synonym">cpfC</name>
    <name evidence="12" type="ORF">NCTC11391_01497</name>
</gene>
<evidence type="ECO:0000313" key="13">
    <source>
        <dbReference type="Proteomes" id="UP000254082"/>
    </source>
</evidence>
<keyword evidence="5 10" id="KW-0408">Iron</keyword>
<dbReference type="EMBL" id="UHFA01000002">
    <property type="protein sequence ID" value="SUN36483.1"/>
    <property type="molecule type" value="Genomic_DNA"/>
</dbReference>
<evidence type="ECO:0000256" key="2">
    <source>
        <dbReference type="ARBA" id="ARBA00007718"/>
    </source>
</evidence>
<keyword evidence="6 10" id="KW-0350">Heme biosynthesis</keyword>
<dbReference type="GO" id="GO:0004325">
    <property type="term" value="F:ferrochelatase activity"/>
    <property type="evidence" value="ECO:0007669"/>
    <property type="project" value="UniProtKB-UniRule"/>
</dbReference>
<feature type="binding site" evidence="10">
    <location>
        <position position="274"/>
    </location>
    <ligand>
        <name>Fe(2+)</name>
        <dbReference type="ChEBI" id="CHEBI:29033"/>
    </ligand>
</feature>
<dbReference type="InterPro" id="IPR001015">
    <property type="entry name" value="Ferrochelatase"/>
</dbReference>
<dbReference type="AlphaFoldDB" id="A0A380JF79"/>
<evidence type="ECO:0000256" key="4">
    <source>
        <dbReference type="ARBA" id="ARBA00022723"/>
    </source>
</evidence>
<comment type="catalytic activity">
    <reaction evidence="9">
        <text>Fe-coproporphyrin III + 2 H(+) = coproporphyrin III + Fe(2+)</text>
        <dbReference type="Rhea" id="RHEA:49572"/>
        <dbReference type="ChEBI" id="CHEBI:15378"/>
        <dbReference type="ChEBI" id="CHEBI:29033"/>
        <dbReference type="ChEBI" id="CHEBI:68438"/>
        <dbReference type="ChEBI" id="CHEBI:131725"/>
        <dbReference type="EC" id="4.99.1.9"/>
    </reaction>
    <physiologicalReaction direction="right-to-left" evidence="9">
        <dbReference type="Rhea" id="RHEA:49574"/>
    </physiologicalReaction>
</comment>
<dbReference type="SUPFAM" id="SSF53800">
    <property type="entry name" value="Chelatase"/>
    <property type="match status" value="1"/>
</dbReference>
<dbReference type="EC" id="4.99.1.9" evidence="10"/>
<feature type="binding site" evidence="10">
    <location>
        <position position="193"/>
    </location>
    <ligand>
        <name>Fe(2+)</name>
        <dbReference type="ChEBI" id="CHEBI:29033"/>
    </ligand>
</feature>
<dbReference type="RefSeq" id="WP_115325071.1">
    <property type="nucleotide sequence ID" value="NZ_UHFA01000002.1"/>
</dbReference>
<dbReference type="PROSITE" id="PS00534">
    <property type="entry name" value="FERROCHELATASE"/>
    <property type="match status" value="1"/>
</dbReference>
<dbReference type="GO" id="GO:0006783">
    <property type="term" value="P:heme biosynthetic process"/>
    <property type="evidence" value="ECO:0007669"/>
    <property type="project" value="UniProtKB-UniRule"/>
</dbReference>
<evidence type="ECO:0000313" key="12">
    <source>
        <dbReference type="EMBL" id="SUN36483.1"/>
    </source>
</evidence>
<dbReference type="InterPro" id="IPR033644">
    <property type="entry name" value="Ferrochelatase_C"/>
</dbReference>
<dbReference type="InterPro" id="IPR019772">
    <property type="entry name" value="Ferrochelatase_AS"/>
</dbReference>
<evidence type="ECO:0000256" key="10">
    <source>
        <dbReference type="HAMAP-Rule" id="MF_00323"/>
    </source>
</evidence>
<keyword evidence="3 10" id="KW-0963">Cytoplasm</keyword>
<dbReference type="PANTHER" id="PTHR11108">
    <property type="entry name" value="FERROCHELATASE"/>
    <property type="match status" value="1"/>
</dbReference>
<proteinExistence type="inferred from homology"/>
<reference evidence="12 13" key="1">
    <citation type="submission" date="2018-06" db="EMBL/GenBank/DDBJ databases">
        <authorList>
            <consortium name="Pathogen Informatics"/>
            <person name="Doyle S."/>
        </authorList>
    </citation>
    <scope>NUCLEOTIDE SEQUENCE [LARGE SCALE GENOMIC DNA]</scope>
    <source>
        <strain evidence="13">NCTC 11391</strain>
    </source>
</reference>
<evidence type="ECO:0000256" key="3">
    <source>
        <dbReference type="ARBA" id="ARBA00022490"/>
    </source>
</evidence>
<dbReference type="Pfam" id="PF00762">
    <property type="entry name" value="Ferrochelatase"/>
    <property type="match status" value="1"/>
</dbReference>
<dbReference type="GO" id="GO:0046872">
    <property type="term" value="F:metal ion binding"/>
    <property type="evidence" value="ECO:0007669"/>
    <property type="project" value="UniProtKB-UniRule"/>
</dbReference>
<dbReference type="UniPathway" id="UPA00252"/>
<evidence type="ECO:0000256" key="7">
    <source>
        <dbReference type="ARBA" id="ARBA00023239"/>
    </source>
</evidence>
<dbReference type="PANTHER" id="PTHR11108:SF1">
    <property type="entry name" value="FERROCHELATASE, MITOCHONDRIAL"/>
    <property type="match status" value="1"/>
</dbReference>
<dbReference type="CDD" id="cd00419">
    <property type="entry name" value="Ferrochelatase_C"/>
    <property type="match status" value="1"/>
</dbReference>
<comment type="caution">
    <text evidence="10">Lacks conserved residue(s) required for the propagation of feature annotation.</text>
</comment>
<dbReference type="HAMAP" id="MF_00323">
    <property type="entry name" value="Ferrochelatase"/>
    <property type="match status" value="1"/>
</dbReference>
<keyword evidence="8 10" id="KW-0627">Porphyrin biosynthesis</keyword>
<comment type="pathway">
    <text evidence="1 10 11">Porphyrin-containing compound metabolism; protoheme biosynthesis.</text>
</comment>
<dbReference type="OrthoDB" id="9809741at2"/>
<protein>
    <recommendedName>
        <fullName evidence="10">Coproporphyrin III ferrochelatase</fullName>
        <ecNumber evidence="10">4.99.1.9</ecNumber>
    </recommendedName>
</protein>
<keyword evidence="13" id="KW-1185">Reference proteome</keyword>
<dbReference type="Gene3D" id="3.40.50.1400">
    <property type="match status" value="2"/>
</dbReference>
<keyword evidence="7 10" id="KW-0456">Lyase</keyword>
<evidence type="ECO:0000256" key="5">
    <source>
        <dbReference type="ARBA" id="ARBA00023004"/>
    </source>
</evidence>
<evidence type="ECO:0000256" key="9">
    <source>
        <dbReference type="ARBA" id="ARBA00024536"/>
    </source>
</evidence>
<dbReference type="FunFam" id="3.40.50.1400:FF:000002">
    <property type="entry name" value="Ferrochelatase"/>
    <property type="match status" value="1"/>
</dbReference>
<comment type="similarity">
    <text evidence="2 10 11">Belongs to the ferrochelatase family.</text>
</comment>
<comment type="subcellular location">
    <subcellularLocation>
        <location evidence="10 11">Cytoplasm</location>
    </subcellularLocation>
</comment>
<evidence type="ECO:0000256" key="11">
    <source>
        <dbReference type="RuleBase" id="RU000607"/>
    </source>
</evidence>
<name>A0A380JF79_STRDO</name>
<organism evidence="12 13">
    <name type="scientific">Streptococcus downei MFe28</name>
    <dbReference type="NCBI Taxonomy" id="764290"/>
    <lineage>
        <taxon>Bacteria</taxon>
        <taxon>Bacillati</taxon>
        <taxon>Bacillota</taxon>
        <taxon>Bacilli</taxon>
        <taxon>Lactobacillales</taxon>
        <taxon>Streptococcaceae</taxon>
        <taxon>Streptococcus</taxon>
    </lineage>
</organism>
<accession>A0A380JF79</accession>
<comment type="function">
    <text evidence="10 11">Involved in coproporphyrin-dependent heme b biosynthesis. Catalyzes the insertion of ferrous iron into coproporphyrin III to form Fe-coproporphyrin III.</text>
</comment>
<evidence type="ECO:0000256" key="8">
    <source>
        <dbReference type="ARBA" id="ARBA00023244"/>
    </source>
</evidence>
<evidence type="ECO:0000256" key="1">
    <source>
        <dbReference type="ARBA" id="ARBA00004744"/>
    </source>
</evidence>
<dbReference type="InterPro" id="IPR033659">
    <property type="entry name" value="Ferrochelatase_N"/>
</dbReference>
<dbReference type="CDD" id="cd03411">
    <property type="entry name" value="Ferrochelatase_N"/>
    <property type="match status" value="1"/>
</dbReference>
<keyword evidence="4 10" id="KW-0479">Metal-binding</keyword>
<dbReference type="GO" id="GO:0005737">
    <property type="term" value="C:cytoplasm"/>
    <property type="evidence" value="ECO:0007669"/>
    <property type="project" value="UniProtKB-SubCell"/>
</dbReference>
<dbReference type="NCBIfam" id="TIGR00109">
    <property type="entry name" value="hemH"/>
    <property type="match status" value="1"/>
</dbReference>
<evidence type="ECO:0000256" key="6">
    <source>
        <dbReference type="ARBA" id="ARBA00023133"/>
    </source>
</evidence>
<sequence>MSSGKIGVLLLNLGTPDAPTPKAIRAFLRPFLSDHRVIDLNPWVWLTALNAFILPRRPHKIRHLYENIWTKDGSPLRVISQKQEEALQAYLDKDGLDTLVKVAMVYGKPNMSQALDQMMAAHISKLIILPLFPQYSSTTTATGLDAFARYIYHKKGLPPFQLIHNYHDDLAYIQALADSIILQEGEKLVFSFHGIPARYAKEGDYYPEQCQRTASLVAQKLGLAKEDWYLAYQSRFGREVWLKPYTDELVSSLPKEGVKKLAVICPGFAADCLETLEEIEITNKKNFLENGGQSYRYIPALNDRPDHIALLADLVKERL</sequence>
<dbReference type="Proteomes" id="UP000254082">
    <property type="component" value="Unassembled WGS sequence"/>
</dbReference>